<dbReference type="PANTHER" id="PTHR24421:SF10">
    <property type="entry name" value="NITRATE_NITRITE SENSOR PROTEIN NARQ"/>
    <property type="match status" value="1"/>
</dbReference>
<dbReference type="GO" id="GO:0000155">
    <property type="term" value="F:phosphorelay sensor kinase activity"/>
    <property type="evidence" value="ECO:0007669"/>
    <property type="project" value="InterPro"/>
</dbReference>
<evidence type="ECO:0000256" key="6">
    <source>
        <dbReference type="ARBA" id="ARBA00022777"/>
    </source>
</evidence>
<dbReference type="InterPro" id="IPR036890">
    <property type="entry name" value="HATPase_C_sf"/>
</dbReference>
<evidence type="ECO:0000256" key="8">
    <source>
        <dbReference type="ARBA" id="ARBA00023012"/>
    </source>
</evidence>
<dbReference type="PANTHER" id="PTHR24421">
    <property type="entry name" value="NITRATE/NITRITE SENSOR PROTEIN NARX-RELATED"/>
    <property type="match status" value="1"/>
</dbReference>
<keyword evidence="3" id="KW-0597">Phosphoprotein</keyword>
<reference evidence="10 11" key="1">
    <citation type="submission" date="2016-10" db="EMBL/GenBank/DDBJ databases">
        <authorList>
            <person name="de Groot N.N."/>
        </authorList>
    </citation>
    <scope>NUCLEOTIDE SEQUENCE [LARGE SCALE GENOMIC DNA]</scope>
    <source>
        <strain evidence="11">E92,LMG 26720,CCM 7988</strain>
    </source>
</reference>
<sequence length="251" mass="29088">MFLFAGGIILFLNSYQKRILSNQLKMQEMEVKHQQELFYGNLESMENERKRISRDLHDEVGAALSTTRLIVCQIQEKDTDDAQTLTEECKKMIDKTMDNIRRISNDMLPHGLEEFGLEYAIEELCDKVMMASDIDIDFDSEDYHGVNKKAELVIYRIVQELLNNSLKHARATEINIGIQKPDEEEDYLITYQDNGIGFEYPVPRKKAGLGIMNIENRVKMIFGSMKLFTQPQQGFRIEIKVPVSILLQNEN</sequence>
<evidence type="ECO:0000256" key="4">
    <source>
        <dbReference type="ARBA" id="ARBA00022679"/>
    </source>
</evidence>
<dbReference type="CDD" id="cd16917">
    <property type="entry name" value="HATPase_UhpB-NarQ-NarX-like"/>
    <property type="match status" value="1"/>
</dbReference>
<dbReference type="SMART" id="SM00387">
    <property type="entry name" value="HATPase_c"/>
    <property type="match status" value="1"/>
</dbReference>
<organism evidence="10 11">
    <name type="scientific">Pseudarcicella hirudinis</name>
    <dbReference type="NCBI Taxonomy" id="1079859"/>
    <lineage>
        <taxon>Bacteria</taxon>
        <taxon>Pseudomonadati</taxon>
        <taxon>Bacteroidota</taxon>
        <taxon>Cytophagia</taxon>
        <taxon>Cytophagales</taxon>
        <taxon>Flectobacillaceae</taxon>
        <taxon>Pseudarcicella</taxon>
    </lineage>
</organism>
<dbReference type="EMBL" id="FOXH01000002">
    <property type="protein sequence ID" value="SFP26103.1"/>
    <property type="molecule type" value="Genomic_DNA"/>
</dbReference>
<dbReference type="Proteomes" id="UP000199306">
    <property type="component" value="Unassembled WGS sequence"/>
</dbReference>
<dbReference type="GO" id="GO:0005524">
    <property type="term" value="F:ATP binding"/>
    <property type="evidence" value="ECO:0007669"/>
    <property type="project" value="UniProtKB-KW"/>
</dbReference>
<dbReference type="Gene3D" id="3.30.565.10">
    <property type="entry name" value="Histidine kinase-like ATPase, C-terminal domain"/>
    <property type="match status" value="1"/>
</dbReference>
<dbReference type="Pfam" id="PF02518">
    <property type="entry name" value="HATPase_c"/>
    <property type="match status" value="1"/>
</dbReference>
<dbReference type="STRING" id="1079859.SAMN04515674_102150"/>
<keyword evidence="7" id="KW-0067">ATP-binding</keyword>
<gene>
    <name evidence="10" type="ORF">SAMN04515674_102150</name>
</gene>
<dbReference type="InterPro" id="IPR011712">
    <property type="entry name" value="Sig_transdc_His_kin_sub3_dim/P"/>
</dbReference>
<keyword evidence="5" id="KW-0547">Nucleotide-binding</keyword>
<keyword evidence="8" id="KW-0902">Two-component regulatory system</keyword>
<keyword evidence="4" id="KW-0808">Transferase</keyword>
<protein>
    <recommendedName>
        <fullName evidence="2">histidine kinase</fullName>
        <ecNumber evidence="2">2.7.13.3</ecNumber>
    </recommendedName>
</protein>
<dbReference type="GO" id="GO:0016020">
    <property type="term" value="C:membrane"/>
    <property type="evidence" value="ECO:0007669"/>
    <property type="project" value="InterPro"/>
</dbReference>
<evidence type="ECO:0000256" key="7">
    <source>
        <dbReference type="ARBA" id="ARBA00022840"/>
    </source>
</evidence>
<proteinExistence type="predicted"/>
<dbReference type="PROSITE" id="PS50109">
    <property type="entry name" value="HIS_KIN"/>
    <property type="match status" value="1"/>
</dbReference>
<evidence type="ECO:0000259" key="9">
    <source>
        <dbReference type="PROSITE" id="PS50109"/>
    </source>
</evidence>
<dbReference type="InterPro" id="IPR005467">
    <property type="entry name" value="His_kinase_dom"/>
</dbReference>
<feature type="domain" description="Histidine kinase" evidence="9">
    <location>
        <begin position="51"/>
        <end position="245"/>
    </location>
</feature>
<evidence type="ECO:0000256" key="3">
    <source>
        <dbReference type="ARBA" id="ARBA00022553"/>
    </source>
</evidence>
<evidence type="ECO:0000256" key="1">
    <source>
        <dbReference type="ARBA" id="ARBA00000085"/>
    </source>
</evidence>
<name>A0A1I5NWE5_9BACT</name>
<dbReference type="Gene3D" id="1.20.5.1930">
    <property type="match status" value="1"/>
</dbReference>
<dbReference type="SUPFAM" id="SSF55874">
    <property type="entry name" value="ATPase domain of HSP90 chaperone/DNA topoisomerase II/histidine kinase"/>
    <property type="match status" value="1"/>
</dbReference>
<dbReference type="InterPro" id="IPR050482">
    <property type="entry name" value="Sensor_HK_TwoCompSys"/>
</dbReference>
<keyword evidence="11" id="KW-1185">Reference proteome</keyword>
<evidence type="ECO:0000256" key="5">
    <source>
        <dbReference type="ARBA" id="ARBA00022741"/>
    </source>
</evidence>
<dbReference type="AlphaFoldDB" id="A0A1I5NWE5"/>
<dbReference type="EC" id="2.7.13.3" evidence="2"/>
<evidence type="ECO:0000256" key="2">
    <source>
        <dbReference type="ARBA" id="ARBA00012438"/>
    </source>
</evidence>
<dbReference type="GO" id="GO:0046983">
    <property type="term" value="F:protein dimerization activity"/>
    <property type="evidence" value="ECO:0007669"/>
    <property type="project" value="InterPro"/>
</dbReference>
<dbReference type="InterPro" id="IPR003594">
    <property type="entry name" value="HATPase_dom"/>
</dbReference>
<dbReference type="Pfam" id="PF07730">
    <property type="entry name" value="HisKA_3"/>
    <property type="match status" value="1"/>
</dbReference>
<accession>A0A1I5NWE5</accession>
<comment type="catalytic activity">
    <reaction evidence="1">
        <text>ATP + protein L-histidine = ADP + protein N-phospho-L-histidine.</text>
        <dbReference type="EC" id="2.7.13.3"/>
    </reaction>
</comment>
<evidence type="ECO:0000313" key="10">
    <source>
        <dbReference type="EMBL" id="SFP26103.1"/>
    </source>
</evidence>
<keyword evidence="6 10" id="KW-0418">Kinase</keyword>
<evidence type="ECO:0000313" key="11">
    <source>
        <dbReference type="Proteomes" id="UP000199306"/>
    </source>
</evidence>